<dbReference type="OrthoDB" id="431691at2759"/>
<dbReference type="AlphaFoldDB" id="A0A6C1E3J2"/>
<evidence type="ECO:0000256" key="3">
    <source>
        <dbReference type="ARBA" id="ARBA00023274"/>
    </source>
</evidence>
<evidence type="ECO:0000313" key="6">
    <source>
        <dbReference type="Proteomes" id="UP000501346"/>
    </source>
</evidence>
<dbReference type="PANTHER" id="PTHR14503:SF4">
    <property type="entry name" value="LARGE RIBOSOMAL SUBUNIT PROTEIN BL34M"/>
    <property type="match status" value="1"/>
</dbReference>
<protein>
    <recommendedName>
        <fullName evidence="4">Large ribosomal subunit protein bL34m</fullName>
    </recommendedName>
</protein>
<dbReference type="GO" id="GO:0005762">
    <property type="term" value="C:mitochondrial large ribosomal subunit"/>
    <property type="evidence" value="ECO:0007669"/>
    <property type="project" value="TreeGrafter"/>
</dbReference>
<organism evidence="5 6">
    <name type="scientific">Saccharomyces pastorianus</name>
    <name type="common">Lager yeast</name>
    <name type="synonym">Saccharomyces cerevisiae x Saccharomyces eubayanus</name>
    <dbReference type="NCBI Taxonomy" id="27292"/>
    <lineage>
        <taxon>Eukaryota</taxon>
        <taxon>Fungi</taxon>
        <taxon>Dikarya</taxon>
        <taxon>Ascomycota</taxon>
        <taxon>Saccharomycotina</taxon>
        <taxon>Saccharomycetes</taxon>
        <taxon>Saccharomycetales</taxon>
        <taxon>Saccharomycetaceae</taxon>
        <taxon>Saccharomyces</taxon>
    </lineage>
</organism>
<dbReference type="EMBL" id="CP048999">
    <property type="protein sequence ID" value="QID83453.1"/>
    <property type="molecule type" value="Genomic_DNA"/>
</dbReference>
<keyword evidence="2" id="KW-0689">Ribosomal protein</keyword>
<dbReference type="GO" id="GO:0006412">
    <property type="term" value="P:translation"/>
    <property type="evidence" value="ECO:0007669"/>
    <property type="project" value="InterPro"/>
</dbReference>
<name>A0A6C1E3J2_SACPS</name>
<dbReference type="PANTHER" id="PTHR14503">
    <property type="entry name" value="MITOCHONDRIAL RIBOSOMAL PROTEIN 34 FAMILY MEMBER"/>
    <property type="match status" value="1"/>
</dbReference>
<keyword evidence="6" id="KW-1185">Reference proteome</keyword>
<keyword evidence="3" id="KW-0687">Ribonucleoprotein</keyword>
<evidence type="ECO:0000256" key="4">
    <source>
        <dbReference type="ARBA" id="ARBA00035274"/>
    </source>
</evidence>
<sequence length="105" mass="12175">MSLFGRLYQFQSRRMFSSISLISALSVLRPQTNVLLNSSPLKTMSSTPFGFGFIGQRRWKSRGNTYQPSTLKRKRTFGFLARAKSKQGSKILKRRKLKGRWFLSH</sequence>
<dbReference type="GO" id="GO:0003735">
    <property type="term" value="F:structural constituent of ribosome"/>
    <property type="evidence" value="ECO:0007669"/>
    <property type="project" value="InterPro"/>
</dbReference>
<proteinExistence type="inferred from homology"/>
<gene>
    <name evidence="5" type="ORF">GRS66_005918</name>
</gene>
<comment type="similarity">
    <text evidence="1">Belongs to the bacterial ribosomal protein bL34 family.</text>
</comment>
<dbReference type="FunFam" id="1.10.287.3980:FF:000001">
    <property type="entry name" value="Mitochondrial ribosomal protein L34"/>
    <property type="match status" value="1"/>
</dbReference>
<dbReference type="InterPro" id="IPR000271">
    <property type="entry name" value="Ribosomal_bL34"/>
</dbReference>
<dbReference type="Gene3D" id="1.10.287.3980">
    <property type="match status" value="1"/>
</dbReference>
<accession>A0A6C1E3J2</accession>
<dbReference type="NCBIfam" id="TIGR01030">
    <property type="entry name" value="rpmH_bact"/>
    <property type="match status" value="1"/>
</dbReference>
<reference evidence="5 6" key="1">
    <citation type="journal article" date="2019" name="BMC Genomics">
        <title>Chromosome level assembly and comparative genome analysis confirm lager-brewing yeasts originated from a single hybridization.</title>
        <authorList>
            <person name="Salazar A.N."/>
            <person name="Gorter de Vries A.R."/>
            <person name="van den Broek M."/>
            <person name="Brouwers N."/>
            <person name="de la Torre Cortes P."/>
            <person name="Kuijpers N.G.A."/>
            <person name="Daran J.G."/>
            <person name="Abeel T."/>
        </authorList>
    </citation>
    <scope>NUCLEOTIDE SEQUENCE [LARGE SCALE GENOMIC DNA]</scope>
    <source>
        <strain evidence="5 6">CBS 1483</strain>
    </source>
</reference>
<evidence type="ECO:0000256" key="2">
    <source>
        <dbReference type="ARBA" id="ARBA00022980"/>
    </source>
</evidence>
<evidence type="ECO:0000313" key="5">
    <source>
        <dbReference type="EMBL" id="QID83453.1"/>
    </source>
</evidence>
<dbReference type="Proteomes" id="UP000501346">
    <property type="component" value="Chromosome SeII-SeIV"/>
</dbReference>
<dbReference type="Pfam" id="PF00468">
    <property type="entry name" value="Ribosomal_L34"/>
    <property type="match status" value="1"/>
</dbReference>
<dbReference type="HAMAP" id="MF_00391">
    <property type="entry name" value="Ribosomal_bL34"/>
    <property type="match status" value="1"/>
</dbReference>
<evidence type="ECO:0000256" key="1">
    <source>
        <dbReference type="ARBA" id="ARBA00010111"/>
    </source>
</evidence>